<keyword evidence="3" id="KW-1185">Reference proteome</keyword>
<proteinExistence type="predicted"/>
<gene>
    <name evidence="2" type="ORF">CNX65_14875</name>
</gene>
<dbReference type="RefSeq" id="WP_096493541.1">
    <property type="nucleotide sequence ID" value="NZ_CP023445.1"/>
</dbReference>
<feature type="region of interest" description="Disordered" evidence="1">
    <location>
        <begin position="38"/>
        <end position="58"/>
    </location>
</feature>
<name>A0A290Z5V8_9PSEU</name>
<accession>A0A290Z5V8</accession>
<dbReference type="AlphaFoldDB" id="A0A290Z5V8"/>
<protein>
    <submittedName>
        <fullName evidence="2">Uncharacterized protein</fullName>
    </submittedName>
</protein>
<sequence length="79" mass="7819">MAAPSGADRGGDGGPVDRKADMRRVVDLLVRGIRATGAPKAVPAPRGPAPADPDWVMSRDGVIGAPLVAGESGPAGPLP</sequence>
<feature type="compositionally biased region" description="Basic and acidic residues" evidence="1">
    <location>
        <begin position="9"/>
        <end position="22"/>
    </location>
</feature>
<dbReference type="KEGG" id="apre:CNX65_14875"/>
<evidence type="ECO:0000313" key="2">
    <source>
        <dbReference type="EMBL" id="ATE54417.1"/>
    </source>
</evidence>
<reference evidence="2" key="1">
    <citation type="submission" date="2017-09" db="EMBL/GenBank/DDBJ databases">
        <title>Complete Genome Sequence of ansamitocin-producing Bacterium Actinosynnema pretiosum X47.</title>
        <authorList>
            <person name="Cao G."/>
            <person name="Zong G."/>
            <person name="Zhong C."/>
            <person name="Fu J."/>
        </authorList>
    </citation>
    <scope>NUCLEOTIDE SEQUENCE [LARGE SCALE GENOMIC DNA]</scope>
    <source>
        <strain evidence="2">X47</strain>
    </source>
</reference>
<organism evidence="2 3">
    <name type="scientific">Actinosynnema pretiosum</name>
    <dbReference type="NCBI Taxonomy" id="42197"/>
    <lineage>
        <taxon>Bacteria</taxon>
        <taxon>Bacillati</taxon>
        <taxon>Actinomycetota</taxon>
        <taxon>Actinomycetes</taxon>
        <taxon>Pseudonocardiales</taxon>
        <taxon>Pseudonocardiaceae</taxon>
        <taxon>Actinosynnema</taxon>
    </lineage>
</organism>
<evidence type="ECO:0000313" key="3">
    <source>
        <dbReference type="Proteomes" id="UP000218505"/>
    </source>
</evidence>
<dbReference type="Proteomes" id="UP000218505">
    <property type="component" value="Chromosome"/>
</dbReference>
<evidence type="ECO:0000256" key="1">
    <source>
        <dbReference type="SAM" id="MobiDB-lite"/>
    </source>
</evidence>
<feature type="region of interest" description="Disordered" evidence="1">
    <location>
        <begin position="1"/>
        <end position="22"/>
    </location>
</feature>
<dbReference type="EMBL" id="CP023445">
    <property type="protein sequence ID" value="ATE54417.1"/>
    <property type="molecule type" value="Genomic_DNA"/>
</dbReference>